<dbReference type="Pfam" id="PF07699">
    <property type="entry name" value="Ephrin_rec_like"/>
    <property type="match status" value="2"/>
</dbReference>
<dbReference type="FunFam" id="2.10.25.10:FF:000173">
    <property type="entry name" value="Neurogenic locus notch protein 2"/>
    <property type="match status" value="1"/>
</dbReference>
<feature type="domain" description="VWFA" evidence="11">
    <location>
        <begin position="91"/>
        <end position="268"/>
    </location>
</feature>
<dbReference type="SUPFAM" id="SSF53300">
    <property type="entry name" value="vWA-like"/>
    <property type="match status" value="1"/>
</dbReference>
<keyword evidence="16" id="KW-1185">Reference proteome</keyword>
<dbReference type="PRINTS" id="PR00895">
    <property type="entry name" value="PENTAXIN"/>
</dbReference>
<feature type="disulfide bond" evidence="7">
    <location>
        <begin position="418"/>
        <end position="445"/>
    </location>
</feature>
<dbReference type="SMART" id="SM00327">
    <property type="entry name" value="VWA"/>
    <property type="match status" value="1"/>
</dbReference>
<feature type="domain" description="EGF-like" evidence="10">
    <location>
        <begin position="1245"/>
        <end position="1281"/>
    </location>
</feature>
<feature type="chain" id="PRO_5013040449" evidence="9">
    <location>
        <begin position="21"/>
        <end position="1929"/>
    </location>
</feature>
<dbReference type="InterPro" id="IPR011641">
    <property type="entry name" value="Tyr-kin_ephrin_A/B_rcpt-like"/>
</dbReference>
<dbReference type="PROSITE" id="PS51828">
    <property type="entry name" value="PTX_2"/>
    <property type="match status" value="1"/>
</dbReference>
<evidence type="ECO:0000313" key="16">
    <source>
        <dbReference type="Proteomes" id="UP000183832"/>
    </source>
</evidence>
<gene>
    <name evidence="15" type="primary">putative Sushi</name>
    <name evidence="15" type="ORF">CLUMA_CG020584</name>
</gene>
<dbReference type="InterPro" id="IPR000436">
    <property type="entry name" value="Sushi_SCR_CCP_dom"/>
</dbReference>
<feature type="disulfide bond" evidence="6">
    <location>
        <begin position="1193"/>
        <end position="1202"/>
    </location>
</feature>
<sequence>MSVKLILMLLLITNVMETLASSDYSYDDSEEIPDVSTNATVKSTTSVINNNLYDDDNEKQANEVVKSRLDAMSDTFRKIINKIKLKHKKIDMVFLVDSSSSVGKENFMNEISFVKRLLSDFNVSFNYTRVALITFSSKSKIHVHINQISEPSKENDKCILLNYQIPNITYSGGGTNTYSALFKAKEIFQKSKRKTSKKVLILITDGFSNGKNPIPIAQELKMSGVMIFTVGISSGNYDELRSLSSKPINNYNYMLSSFSLFESLARKALHTDYKIGVILPVSNSSFCDSLCDKNEAQTSCCDVNSQCACGFHSGHYSCICNPGYYGTGISPNGCDLCPNGSYWNFWNSCFNCPDINHETRKSPALSINDCVCKSGFKETQKNRCEVIKCPLLPVPDNGYFVHSSSCLNTVNTACGARCNSGYQLVGSSIRLCQEDGTWSGDETECVLKTCPALVIPPFGMAMCTNADLNMTIDYSPRNETFIKDYSVDVQKLTENFSIDTECEFSCAFGFFLVGSSKRHCLPLSKWDGLQTSCKQILCQPLPKIPFGSYNSQDCSDHKSSFSTNCTITCENGFEIKGPSFKVCGGTRNGVWTQKHKIPRCIDVTPPTLICPQNYSIELSQNKSYVLLAKFEPLQKVEDNSGTNVTFWVKPALKEGGTKMYIGNYTFTYVAVDDFKNKAKCNFSLAIVDKTPPKFENCITNQTFYVTSKNNTNQKIEWEEPFAYDNVDDKNVTVMKSLEHGFLNPGEYLVNYTALDNSGNFNSCLITVEVKEKKCDEPEIPENAQRVCAKNLTTTWCDFRCNFGYEIFENDTVIENVVLHCDNDEKIWSKSAGPECVVVEQPNSVEEILTISLNTEDMLCEDLAKNEEQLIKYLKAELCGDQECDLTTEAPKCVDESLSNEVSNSTFYSIVKRDVVSQPQKKVPNKQKNPGKFEIYVKISKNLGMWKPNSTKSENIKNVKEELKKVNASEKLKKRLRNMKVDLTVLKLDETIKCNSGSVSKKLVCVQCNRGLFHDEKLNECLPCPLATYSSLMGQTSCIQCPSYHSTRKVGSRQSTDCRQFCPPGTHARIKHMKKPSGIVAVKTLMPFCRTCLAGQYQPDYDQTTCIKCPNNLTSDQGSKTIESCYEKYDNSCTNKTCGDHGTCVTSRSFYSCECRDGFYGQNCELKQDQCSSSPCFNDGKCRSFNETDVTCDCPPGYHGDFCESVDDPCTQKNCQNGAVCNEVNKTATCECLPGFEGDSCERKILIDFCASSPCLNNGTCINKEDSFECICGVGSIGKRCHLMACDYKPCPGNAVCINLNFKRATKESYFCKCPKGLKGETCNDIDNPCEKLPCKNRAECSPFLLRDPKNVTTVEDETIYEKFSCKCPPFFYGERCELFTTPDFVLDFEKSSVNNYVKLSGPDHNLTELSFCSWIQTNDQFNYGSLISYASKDIDNAFTFTDYNGFVLYINGENIITDIKIIDDVWHFLCVSWTMNEGHYEIYVDGTLNIQGYNLSRSTPIAGEGIFIIGQEQDSLGGSFSESESFVGKISYMDFWDRQLNAIEINDYYRTCDPYQGNLFSWTDLKFKTVGEIKISQSEFCKPCEQNLTVDNGNVIYGDQTAFVICSEGFRIQGSPVVFCLRTSKWEQSKMPTCKIVKCNPLKTPTNGKLSLTKTSFKGQAKFTCDDGFDLIGSETITCNAKGNWSDDIPECKSIYECPALKAPSNGVLIYASDAGVIKANLSAYPVGTFVEINCNEGFQLTNENIVSCTDQGVWDFEVENCQPITTKTTTKRVKIPNEFWGNFRTFLFYSCIDGTEERSKLCDFYQPDFDTDLSSFNIPDTPEYKDINSNLYKLLQHIQESPDKKSLTAGNFLSTLLKGNDVSKSMRDSYRFMICFYIKNVIMIEDEDQESSENEDKPTDNDITKIKKLIKRISIPIYYNQLIMTETK</sequence>
<feature type="disulfide bond" evidence="7">
    <location>
        <begin position="506"/>
        <end position="533"/>
    </location>
</feature>
<keyword evidence="2 9" id="KW-0732">Signal</keyword>
<dbReference type="GO" id="GO:0009986">
    <property type="term" value="C:cell surface"/>
    <property type="evidence" value="ECO:0007669"/>
    <property type="project" value="TreeGrafter"/>
</dbReference>
<feature type="disulfide bond" evidence="6">
    <location>
        <begin position="1271"/>
        <end position="1280"/>
    </location>
</feature>
<feature type="domain" description="EGF-like" evidence="10">
    <location>
        <begin position="1166"/>
        <end position="1203"/>
    </location>
</feature>
<keyword evidence="4 6" id="KW-1015">Disulfide bond</keyword>
<evidence type="ECO:0000313" key="15">
    <source>
        <dbReference type="EMBL" id="CRL07619.1"/>
    </source>
</evidence>
<dbReference type="SMART" id="SM00181">
    <property type="entry name" value="EGF"/>
    <property type="match status" value="7"/>
</dbReference>
<dbReference type="GO" id="GO:0005886">
    <property type="term" value="C:plasma membrane"/>
    <property type="evidence" value="ECO:0007669"/>
    <property type="project" value="TreeGrafter"/>
</dbReference>
<feature type="disulfide bond" evidence="7">
    <location>
        <begin position="389"/>
        <end position="432"/>
    </location>
</feature>
<evidence type="ECO:0000256" key="3">
    <source>
        <dbReference type="ARBA" id="ARBA00022737"/>
    </source>
</evidence>
<evidence type="ECO:0000256" key="5">
    <source>
        <dbReference type="ARBA" id="ARBA00023180"/>
    </source>
</evidence>
<feature type="signal peptide" evidence="9">
    <location>
        <begin position="1"/>
        <end position="20"/>
    </location>
</feature>
<dbReference type="InterPro" id="IPR035976">
    <property type="entry name" value="Sushi/SCR/CCP_sf"/>
</dbReference>
<dbReference type="Gene3D" id="2.10.25.10">
    <property type="entry name" value="Laminin"/>
    <property type="match status" value="6"/>
</dbReference>
<evidence type="ECO:0000256" key="6">
    <source>
        <dbReference type="PROSITE-ProRule" id="PRU00076"/>
    </source>
</evidence>
<reference evidence="15 16" key="1">
    <citation type="submission" date="2015-04" db="EMBL/GenBank/DDBJ databases">
        <authorList>
            <person name="Syromyatnikov M.Y."/>
            <person name="Popov V.N."/>
        </authorList>
    </citation>
    <scope>NUCLEOTIDE SEQUENCE [LARGE SCALE GENOMIC DNA]</scope>
</reference>
<dbReference type="PROSITE" id="PS50825">
    <property type="entry name" value="HYR"/>
    <property type="match status" value="2"/>
</dbReference>
<dbReference type="CDD" id="cd01450">
    <property type="entry name" value="vWFA_subfamily_ECM"/>
    <property type="match status" value="1"/>
</dbReference>
<dbReference type="Pfam" id="PF00084">
    <property type="entry name" value="Sushi"/>
    <property type="match status" value="5"/>
</dbReference>
<dbReference type="PROSITE" id="PS01186">
    <property type="entry name" value="EGF_2"/>
    <property type="match status" value="3"/>
</dbReference>
<dbReference type="PROSITE" id="PS50923">
    <property type="entry name" value="SUSHI"/>
    <property type="match status" value="6"/>
</dbReference>
<feature type="disulfide bond" evidence="7">
    <location>
        <begin position="1665"/>
        <end position="1692"/>
    </location>
</feature>
<feature type="domain" description="Sushi" evidence="13">
    <location>
        <begin position="461"/>
        <end position="535"/>
    </location>
</feature>
<keyword evidence="3" id="KW-0677">Repeat</keyword>
<dbReference type="SUPFAM" id="SSF57535">
    <property type="entry name" value="Complement control module/SCR domain"/>
    <property type="match status" value="7"/>
</dbReference>
<evidence type="ECO:0000256" key="2">
    <source>
        <dbReference type="ARBA" id="ARBA00022729"/>
    </source>
</evidence>
<feature type="domain" description="EGF-like" evidence="10">
    <location>
        <begin position="1128"/>
        <end position="1164"/>
    </location>
</feature>
<dbReference type="OrthoDB" id="6515930at2759"/>
<dbReference type="PROSITE" id="PS50234">
    <property type="entry name" value="VWFA"/>
    <property type="match status" value="1"/>
</dbReference>
<dbReference type="PANTHER" id="PTHR45836">
    <property type="entry name" value="SLIT HOMOLOG"/>
    <property type="match status" value="1"/>
</dbReference>
<dbReference type="InterPro" id="IPR000742">
    <property type="entry name" value="EGF"/>
</dbReference>
<dbReference type="PROSITE" id="PS50026">
    <property type="entry name" value="EGF_3"/>
    <property type="match status" value="6"/>
</dbReference>
<evidence type="ECO:0000256" key="4">
    <source>
        <dbReference type="ARBA" id="ARBA00023157"/>
    </source>
</evidence>
<feature type="domain" description="Sushi" evidence="13">
    <location>
        <begin position="1637"/>
        <end position="1694"/>
    </location>
</feature>
<proteinExistence type="predicted"/>
<comment type="caution">
    <text evidence="6">Lacks conserved residue(s) required for the propagation of feature annotation.</text>
</comment>
<evidence type="ECO:0000256" key="9">
    <source>
        <dbReference type="SAM" id="SignalP"/>
    </source>
</evidence>
<dbReference type="InterPro" id="IPR001759">
    <property type="entry name" value="PTX_dom"/>
</dbReference>
<dbReference type="InterPro" id="IPR003410">
    <property type="entry name" value="HYR_dom"/>
</dbReference>
<dbReference type="InterPro" id="IPR009030">
    <property type="entry name" value="Growth_fac_rcpt_cys_sf"/>
</dbReference>
<dbReference type="PROSITE" id="PS00010">
    <property type="entry name" value="ASX_HYDROXYL"/>
    <property type="match status" value="1"/>
</dbReference>
<feature type="coiled-coil region" evidence="8">
    <location>
        <begin position="948"/>
        <end position="978"/>
    </location>
</feature>
<dbReference type="PROSITE" id="PS00022">
    <property type="entry name" value="EGF_1"/>
    <property type="match status" value="6"/>
</dbReference>
<dbReference type="CDD" id="cd00033">
    <property type="entry name" value="CCP"/>
    <property type="match status" value="6"/>
</dbReference>
<evidence type="ECO:0000259" key="10">
    <source>
        <dbReference type="PROSITE" id="PS50026"/>
    </source>
</evidence>
<name>A0A1J1J5D5_9DIPT</name>
<keyword evidence="5" id="KW-0325">Glycoprotein</keyword>
<dbReference type="GO" id="GO:0005509">
    <property type="term" value="F:calcium ion binding"/>
    <property type="evidence" value="ECO:0007669"/>
    <property type="project" value="InterPro"/>
</dbReference>
<dbReference type="Gene3D" id="2.10.50.10">
    <property type="entry name" value="Tumor Necrosis Factor Receptor, subunit A, domain 2"/>
    <property type="match status" value="1"/>
</dbReference>
<dbReference type="GO" id="GO:0007411">
    <property type="term" value="P:axon guidance"/>
    <property type="evidence" value="ECO:0007669"/>
    <property type="project" value="TreeGrafter"/>
</dbReference>
<evidence type="ECO:0000256" key="7">
    <source>
        <dbReference type="PROSITE-ProRule" id="PRU00302"/>
    </source>
</evidence>
<dbReference type="Proteomes" id="UP000183832">
    <property type="component" value="Unassembled WGS sequence"/>
</dbReference>
<dbReference type="SMART" id="SM00032">
    <property type="entry name" value="CCP"/>
    <property type="match status" value="7"/>
</dbReference>
<dbReference type="STRING" id="568069.A0A1J1J5D5"/>
<feature type="domain" description="Sushi" evidence="13">
    <location>
        <begin position="387"/>
        <end position="447"/>
    </location>
</feature>
<dbReference type="InterPro" id="IPR036465">
    <property type="entry name" value="vWFA_dom_sf"/>
</dbReference>
<dbReference type="Pfam" id="PF00008">
    <property type="entry name" value="EGF"/>
    <property type="match status" value="2"/>
</dbReference>
<feature type="domain" description="EGF-like" evidence="10">
    <location>
        <begin position="1325"/>
        <end position="1377"/>
    </location>
</feature>
<dbReference type="PANTHER" id="PTHR45836:SF23">
    <property type="entry name" value="NEUROGENIC LOCUS NOTCH HOMOLOG PROTEIN 1"/>
    <property type="match status" value="1"/>
</dbReference>
<dbReference type="SUPFAM" id="SSF57196">
    <property type="entry name" value="EGF/Laminin"/>
    <property type="match status" value="1"/>
</dbReference>
<evidence type="ECO:0000259" key="14">
    <source>
        <dbReference type="PROSITE" id="PS51828"/>
    </source>
</evidence>
<evidence type="ECO:0000259" key="11">
    <source>
        <dbReference type="PROSITE" id="PS50234"/>
    </source>
</evidence>
<dbReference type="GO" id="GO:0043235">
    <property type="term" value="C:receptor complex"/>
    <property type="evidence" value="ECO:0007669"/>
    <property type="project" value="TreeGrafter"/>
</dbReference>
<keyword evidence="7" id="KW-0768">Sushi</keyword>
<dbReference type="SMART" id="SM00159">
    <property type="entry name" value="PTX"/>
    <property type="match status" value="1"/>
</dbReference>
<dbReference type="CDD" id="cd00054">
    <property type="entry name" value="EGF_CA"/>
    <property type="match status" value="4"/>
</dbReference>
<feature type="disulfide bond" evidence="6">
    <location>
        <begin position="1313"/>
        <end position="1322"/>
    </location>
</feature>
<dbReference type="InterPro" id="IPR000152">
    <property type="entry name" value="EGF-type_Asp/Asn_hydroxyl_site"/>
</dbReference>
<dbReference type="SMART" id="SM00179">
    <property type="entry name" value="EGF_CA"/>
    <property type="match status" value="4"/>
</dbReference>
<evidence type="ECO:0000259" key="13">
    <source>
        <dbReference type="PROSITE" id="PS50923"/>
    </source>
</evidence>
<feature type="disulfide bond" evidence="6">
    <location>
        <begin position="1154"/>
        <end position="1163"/>
    </location>
</feature>
<accession>A0A1J1J5D5</accession>
<protein>
    <submittedName>
        <fullName evidence="15">CLUMA_CG020584, isoform A</fullName>
    </submittedName>
</protein>
<dbReference type="SMART" id="SM01411">
    <property type="entry name" value="Ephrin_rec_like"/>
    <property type="match status" value="4"/>
</dbReference>
<dbReference type="Gene3D" id="2.10.70.10">
    <property type="entry name" value="Complement Module, domain 1"/>
    <property type="match status" value="7"/>
</dbReference>
<dbReference type="Pfam" id="PF00354">
    <property type="entry name" value="Pentaxin"/>
    <property type="match status" value="1"/>
</dbReference>
<dbReference type="PRINTS" id="PR00453">
    <property type="entry name" value="VWFADOMAIN"/>
</dbReference>
<evidence type="ECO:0000256" key="1">
    <source>
        <dbReference type="ARBA" id="ARBA00022536"/>
    </source>
</evidence>
<feature type="disulfide bond" evidence="6">
    <location>
        <begin position="1367"/>
        <end position="1376"/>
    </location>
</feature>
<feature type="domain" description="EGF-like" evidence="10">
    <location>
        <begin position="1282"/>
        <end position="1323"/>
    </location>
</feature>
<dbReference type="Gene3D" id="2.60.120.200">
    <property type="match status" value="1"/>
</dbReference>
<feature type="domain" description="Pentraxin (PTX)" evidence="14">
    <location>
        <begin position="1382"/>
        <end position="1581"/>
    </location>
</feature>
<dbReference type="InterPro" id="IPR051355">
    <property type="entry name" value="Notch/Slit_guidance"/>
</dbReference>
<keyword evidence="8" id="KW-0175">Coiled coil</keyword>
<feature type="disulfide bond" evidence="6">
    <location>
        <begin position="1231"/>
        <end position="1240"/>
    </location>
</feature>
<evidence type="ECO:0000256" key="8">
    <source>
        <dbReference type="SAM" id="Coils"/>
    </source>
</evidence>
<dbReference type="InterPro" id="IPR002035">
    <property type="entry name" value="VWF_A"/>
</dbReference>
<feature type="domain" description="EGF-like" evidence="10">
    <location>
        <begin position="1205"/>
        <end position="1241"/>
    </location>
</feature>
<feature type="domain" description="HYR" evidence="12">
    <location>
        <begin position="601"/>
        <end position="686"/>
    </location>
</feature>
<dbReference type="SUPFAM" id="SSF49899">
    <property type="entry name" value="Concanavalin A-like lectins/glucanases"/>
    <property type="match status" value="1"/>
</dbReference>
<feature type="domain" description="Sushi" evidence="13">
    <location>
        <begin position="536"/>
        <end position="602"/>
    </location>
</feature>
<feature type="domain" description="Sushi" evidence="13">
    <location>
        <begin position="1582"/>
        <end position="1636"/>
    </location>
</feature>
<feature type="disulfide bond" evidence="7">
    <location>
        <begin position="1735"/>
        <end position="1762"/>
    </location>
</feature>
<dbReference type="GO" id="GO:0007219">
    <property type="term" value="P:Notch signaling pathway"/>
    <property type="evidence" value="ECO:0007669"/>
    <property type="project" value="TreeGrafter"/>
</dbReference>
<dbReference type="InterPro" id="IPR001881">
    <property type="entry name" value="EGF-like_Ca-bd_dom"/>
</dbReference>
<evidence type="ECO:0000259" key="12">
    <source>
        <dbReference type="PROSITE" id="PS50825"/>
    </source>
</evidence>
<feature type="domain" description="HYR" evidence="12">
    <location>
        <begin position="687"/>
        <end position="771"/>
    </location>
</feature>
<dbReference type="Pfam" id="PF02494">
    <property type="entry name" value="HYR"/>
    <property type="match status" value="2"/>
</dbReference>
<dbReference type="InterPro" id="IPR013320">
    <property type="entry name" value="ConA-like_dom_sf"/>
</dbReference>
<dbReference type="SUPFAM" id="SSF57184">
    <property type="entry name" value="Growth factor receptor domain"/>
    <property type="match status" value="2"/>
</dbReference>
<dbReference type="Gene3D" id="3.40.50.410">
    <property type="entry name" value="von Willebrand factor, type A domain"/>
    <property type="match status" value="1"/>
</dbReference>
<dbReference type="EMBL" id="CVRI01000073">
    <property type="protein sequence ID" value="CRL07619.1"/>
    <property type="molecule type" value="Genomic_DNA"/>
</dbReference>
<dbReference type="Pfam" id="PF00092">
    <property type="entry name" value="VWA"/>
    <property type="match status" value="1"/>
</dbReference>
<feature type="domain" description="Sushi" evidence="13">
    <location>
        <begin position="1696"/>
        <end position="1764"/>
    </location>
</feature>
<keyword evidence="1 6" id="KW-0245">EGF-like domain</keyword>
<organism evidence="15 16">
    <name type="scientific">Clunio marinus</name>
    <dbReference type="NCBI Taxonomy" id="568069"/>
    <lineage>
        <taxon>Eukaryota</taxon>
        <taxon>Metazoa</taxon>
        <taxon>Ecdysozoa</taxon>
        <taxon>Arthropoda</taxon>
        <taxon>Hexapoda</taxon>
        <taxon>Insecta</taxon>
        <taxon>Pterygota</taxon>
        <taxon>Neoptera</taxon>
        <taxon>Endopterygota</taxon>
        <taxon>Diptera</taxon>
        <taxon>Nematocera</taxon>
        <taxon>Chironomoidea</taxon>
        <taxon>Chironomidae</taxon>
        <taxon>Clunio</taxon>
    </lineage>
</organism>